<dbReference type="Proteomes" id="UP000318199">
    <property type="component" value="Unassembled WGS sequence"/>
</dbReference>
<keyword evidence="1" id="KW-0805">Transcription regulation</keyword>
<keyword evidence="3" id="KW-0804">Transcription</keyword>
<dbReference type="SMART" id="SM00345">
    <property type="entry name" value="HTH_GNTR"/>
    <property type="match status" value="1"/>
</dbReference>
<dbReference type="CDD" id="cd07377">
    <property type="entry name" value="WHTH_GntR"/>
    <property type="match status" value="1"/>
</dbReference>
<evidence type="ECO:0000256" key="3">
    <source>
        <dbReference type="ARBA" id="ARBA00023163"/>
    </source>
</evidence>
<dbReference type="Pfam" id="PF07729">
    <property type="entry name" value="FCD"/>
    <property type="match status" value="1"/>
</dbReference>
<gene>
    <name evidence="5" type="ORF">FN976_27035</name>
</gene>
<evidence type="ECO:0000256" key="1">
    <source>
        <dbReference type="ARBA" id="ARBA00023015"/>
    </source>
</evidence>
<sequence>MPALSATDSTPLVSERLSDRLAGRLISQIGAGALQPGDRLPTEQQLAAAHGVSRTVVREAMHQLKSRSLVVARQGSGVFVAPTPVNQPLEFDPAVLGSVQAVVHVIEVRRVLEGEIAALAAERATRAQIAQLRRSLKAIDMAVAEGRDGVAEDLAFHRVIGESAGNPQFRLLIGFLEQYLREAMRITRGNEARRRDFMQSVQQEHRAMVEAIAARDAEAARHHATRHILRGEQRLVEGGVIPGRRRKQSSKGLS</sequence>
<keyword evidence="2" id="KW-0238">DNA-binding</keyword>
<feature type="domain" description="HTH gntR-type" evidence="4">
    <location>
        <begin position="15"/>
        <end position="83"/>
    </location>
</feature>
<reference evidence="5 6" key="1">
    <citation type="submission" date="2019-07" db="EMBL/GenBank/DDBJ databases">
        <title>Caenimonas sedimenti sp. nov., isolated from activated sludge.</title>
        <authorList>
            <person name="Xu J."/>
        </authorList>
    </citation>
    <scope>NUCLEOTIDE SEQUENCE [LARGE SCALE GENOMIC DNA]</scope>
    <source>
        <strain evidence="5 6">HX-9-20</strain>
    </source>
</reference>
<dbReference type="InterPro" id="IPR008920">
    <property type="entry name" value="TF_FadR/GntR_C"/>
</dbReference>
<dbReference type="OrthoDB" id="1040417at2"/>
<proteinExistence type="predicted"/>
<organism evidence="5 6">
    <name type="scientific">Caenimonas sedimenti</name>
    <dbReference type="NCBI Taxonomy" id="2596921"/>
    <lineage>
        <taxon>Bacteria</taxon>
        <taxon>Pseudomonadati</taxon>
        <taxon>Pseudomonadota</taxon>
        <taxon>Betaproteobacteria</taxon>
        <taxon>Burkholderiales</taxon>
        <taxon>Comamonadaceae</taxon>
        <taxon>Caenimonas</taxon>
    </lineage>
</organism>
<dbReference type="GO" id="GO:0003677">
    <property type="term" value="F:DNA binding"/>
    <property type="evidence" value="ECO:0007669"/>
    <property type="project" value="UniProtKB-KW"/>
</dbReference>
<evidence type="ECO:0000259" key="4">
    <source>
        <dbReference type="PROSITE" id="PS50949"/>
    </source>
</evidence>
<dbReference type="PROSITE" id="PS50949">
    <property type="entry name" value="HTH_GNTR"/>
    <property type="match status" value="1"/>
</dbReference>
<comment type="caution">
    <text evidence="5">The sequence shown here is derived from an EMBL/GenBank/DDBJ whole genome shotgun (WGS) entry which is preliminary data.</text>
</comment>
<dbReference type="Gene3D" id="1.20.120.530">
    <property type="entry name" value="GntR ligand-binding domain-like"/>
    <property type="match status" value="1"/>
</dbReference>
<dbReference type="SUPFAM" id="SSF48008">
    <property type="entry name" value="GntR ligand-binding domain-like"/>
    <property type="match status" value="1"/>
</dbReference>
<evidence type="ECO:0000313" key="5">
    <source>
        <dbReference type="EMBL" id="TWO66036.1"/>
    </source>
</evidence>
<dbReference type="AlphaFoldDB" id="A0A562ZFT1"/>
<dbReference type="Gene3D" id="1.10.10.10">
    <property type="entry name" value="Winged helix-like DNA-binding domain superfamily/Winged helix DNA-binding domain"/>
    <property type="match status" value="1"/>
</dbReference>
<dbReference type="Pfam" id="PF00392">
    <property type="entry name" value="GntR"/>
    <property type="match status" value="1"/>
</dbReference>
<protein>
    <submittedName>
        <fullName evidence="5">FadR family transcriptional regulator</fullName>
    </submittedName>
</protein>
<evidence type="ECO:0000313" key="6">
    <source>
        <dbReference type="Proteomes" id="UP000318199"/>
    </source>
</evidence>
<dbReference type="SMART" id="SM00895">
    <property type="entry name" value="FCD"/>
    <property type="match status" value="1"/>
</dbReference>
<dbReference type="EMBL" id="VOBQ01000027">
    <property type="protein sequence ID" value="TWO66036.1"/>
    <property type="molecule type" value="Genomic_DNA"/>
</dbReference>
<dbReference type="GO" id="GO:0003700">
    <property type="term" value="F:DNA-binding transcription factor activity"/>
    <property type="evidence" value="ECO:0007669"/>
    <property type="project" value="InterPro"/>
</dbReference>
<dbReference type="SUPFAM" id="SSF46785">
    <property type="entry name" value="Winged helix' DNA-binding domain"/>
    <property type="match status" value="1"/>
</dbReference>
<dbReference type="RefSeq" id="WP_145896887.1">
    <property type="nucleotide sequence ID" value="NZ_VOBQ01000027.1"/>
</dbReference>
<name>A0A562ZFT1_9BURK</name>
<dbReference type="InterPro" id="IPR000524">
    <property type="entry name" value="Tscrpt_reg_HTH_GntR"/>
</dbReference>
<dbReference type="PANTHER" id="PTHR43537">
    <property type="entry name" value="TRANSCRIPTIONAL REGULATOR, GNTR FAMILY"/>
    <property type="match status" value="1"/>
</dbReference>
<dbReference type="InterPro" id="IPR036388">
    <property type="entry name" value="WH-like_DNA-bd_sf"/>
</dbReference>
<accession>A0A562ZFT1</accession>
<dbReference type="InterPro" id="IPR036390">
    <property type="entry name" value="WH_DNA-bd_sf"/>
</dbReference>
<dbReference type="InterPro" id="IPR011711">
    <property type="entry name" value="GntR_C"/>
</dbReference>
<evidence type="ECO:0000256" key="2">
    <source>
        <dbReference type="ARBA" id="ARBA00023125"/>
    </source>
</evidence>
<keyword evidence="6" id="KW-1185">Reference proteome</keyword>
<dbReference type="PANTHER" id="PTHR43537:SF5">
    <property type="entry name" value="UXU OPERON TRANSCRIPTIONAL REGULATOR"/>
    <property type="match status" value="1"/>
</dbReference>
<dbReference type="PRINTS" id="PR00035">
    <property type="entry name" value="HTHGNTR"/>
</dbReference>